<proteinExistence type="predicted"/>
<reference evidence="1 2" key="1">
    <citation type="submission" date="2020-08" db="EMBL/GenBank/DDBJ databases">
        <title>Genomic Encyclopedia of Type Strains, Phase IV (KMG-IV): sequencing the most valuable type-strain genomes for metagenomic binning, comparative biology and taxonomic classification.</title>
        <authorList>
            <person name="Goeker M."/>
        </authorList>
    </citation>
    <scope>NUCLEOTIDE SEQUENCE [LARGE SCALE GENOMIC DNA]</scope>
    <source>
        <strain evidence="1 2">DSM 16813</strain>
    </source>
</reference>
<dbReference type="Proteomes" id="UP000566276">
    <property type="component" value="Unassembled WGS sequence"/>
</dbReference>
<accession>A0ABR6P829</accession>
<dbReference type="EMBL" id="JACHFA010000008">
    <property type="protein sequence ID" value="MBB6032035.1"/>
    <property type="molecule type" value="Genomic_DNA"/>
</dbReference>
<keyword evidence="2" id="KW-1185">Reference proteome</keyword>
<gene>
    <name evidence="1" type="ORF">HNR35_001038</name>
</gene>
<organism evidence="1 2">
    <name type="scientific">Borreliella spielmanii</name>
    <dbReference type="NCBI Taxonomy" id="88916"/>
    <lineage>
        <taxon>Bacteria</taxon>
        <taxon>Pseudomonadati</taxon>
        <taxon>Spirochaetota</taxon>
        <taxon>Spirochaetia</taxon>
        <taxon>Spirochaetales</taxon>
        <taxon>Borreliaceae</taxon>
        <taxon>Borreliella</taxon>
    </lineage>
</organism>
<name>A0ABR6P829_9SPIR</name>
<evidence type="ECO:0000313" key="2">
    <source>
        <dbReference type="Proteomes" id="UP000566276"/>
    </source>
</evidence>
<comment type="caution">
    <text evidence="1">The sequence shown here is derived from an EMBL/GenBank/DDBJ whole genome shotgun (WGS) entry which is preliminary data.</text>
</comment>
<evidence type="ECO:0000313" key="1">
    <source>
        <dbReference type="EMBL" id="MBB6032035.1"/>
    </source>
</evidence>
<sequence>MQILKRKSNILDYFNENFKKMANHPSSYFFPTFSEISKTFAKAKKNNYSDHNFLKEFNW</sequence>
<protein>
    <submittedName>
        <fullName evidence="1">Uncharacterized protein</fullName>
    </submittedName>
</protein>